<accession>A0A1W6ZNL7</accession>
<dbReference type="GO" id="GO:0019171">
    <property type="term" value="F:(3R)-hydroxyacyl-[acyl-carrier-protein] dehydratase activity"/>
    <property type="evidence" value="ECO:0007669"/>
    <property type="project" value="TreeGrafter"/>
</dbReference>
<dbReference type="Pfam" id="PF01575">
    <property type="entry name" value="MaoC_dehydratas"/>
    <property type="match status" value="1"/>
</dbReference>
<evidence type="ECO:0000313" key="1">
    <source>
        <dbReference type="EMBL" id="ARP98959.1"/>
    </source>
</evidence>
<dbReference type="InterPro" id="IPR050965">
    <property type="entry name" value="UPF0336/Enoyl-CoA_hydratase"/>
</dbReference>
<gene>
    <name evidence="1" type="ORF">CAK95_07595</name>
</gene>
<keyword evidence="2" id="KW-1185">Reference proteome</keyword>
<reference evidence="1 2" key="1">
    <citation type="submission" date="2017-05" db="EMBL/GenBank/DDBJ databases">
        <title>Full genome sequence of Pseudorhodoplanes sinuspersici.</title>
        <authorList>
            <person name="Dastgheib S.M.M."/>
            <person name="Shavandi M."/>
            <person name="Tirandaz H."/>
        </authorList>
    </citation>
    <scope>NUCLEOTIDE SEQUENCE [LARGE SCALE GENOMIC DNA]</scope>
    <source>
        <strain evidence="1 2">RIPI110</strain>
    </source>
</reference>
<name>A0A1W6ZNL7_9HYPH</name>
<dbReference type="EMBL" id="CP021112">
    <property type="protein sequence ID" value="ARP98959.1"/>
    <property type="molecule type" value="Genomic_DNA"/>
</dbReference>
<dbReference type="SUPFAM" id="SSF54637">
    <property type="entry name" value="Thioesterase/thiol ester dehydrase-isomerase"/>
    <property type="match status" value="1"/>
</dbReference>
<dbReference type="OrthoDB" id="4235906at2"/>
<dbReference type="AlphaFoldDB" id="A0A1W6ZNL7"/>
<dbReference type="KEGG" id="psin:CAK95_07595"/>
<dbReference type="InterPro" id="IPR002539">
    <property type="entry name" value="MaoC-like_dom"/>
</dbReference>
<sequence length="139" mass="15187">MRVHVGEKFSESLTMTPEEAKTFSRAARDFNPLHLDEIVAAGSRYKKLIVSGTQTAAHLMALPATYFSQRADVVGLDFSLRFHKPVFADETITLEWEVTEVTSTSSGKADVAEMKGRVLNEAGELAVAATGRVMVAEKL</sequence>
<protein>
    <submittedName>
        <fullName evidence="1">Uncharacterized protein</fullName>
    </submittedName>
</protein>
<dbReference type="RefSeq" id="WP_086087370.1">
    <property type="nucleotide sequence ID" value="NZ_CP021112.1"/>
</dbReference>
<dbReference type="PANTHER" id="PTHR43437">
    <property type="entry name" value="HYDROXYACYL-THIOESTER DEHYDRATASE TYPE 2, MITOCHONDRIAL-RELATED"/>
    <property type="match status" value="1"/>
</dbReference>
<dbReference type="Proteomes" id="UP000194137">
    <property type="component" value="Chromosome"/>
</dbReference>
<dbReference type="CDD" id="cd03441">
    <property type="entry name" value="R_hydratase_like"/>
    <property type="match status" value="1"/>
</dbReference>
<dbReference type="InterPro" id="IPR029069">
    <property type="entry name" value="HotDog_dom_sf"/>
</dbReference>
<dbReference type="STRING" id="1235591.CAK95_07595"/>
<organism evidence="1 2">
    <name type="scientific">Pseudorhodoplanes sinuspersici</name>
    <dbReference type="NCBI Taxonomy" id="1235591"/>
    <lineage>
        <taxon>Bacteria</taxon>
        <taxon>Pseudomonadati</taxon>
        <taxon>Pseudomonadota</taxon>
        <taxon>Alphaproteobacteria</taxon>
        <taxon>Hyphomicrobiales</taxon>
        <taxon>Pseudorhodoplanes</taxon>
    </lineage>
</organism>
<proteinExistence type="predicted"/>
<dbReference type="Gene3D" id="3.10.129.10">
    <property type="entry name" value="Hotdog Thioesterase"/>
    <property type="match status" value="1"/>
</dbReference>
<dbReference type="GO" id="GO:0006633">
    <property type="term" value="P:fatty acid biosynthetic process"/>
    <property type="evidence" value="ECO:0007669"/>
    <property type="project" value="TreeGrafter"/>
</dbReference>
<evidence type="ECO:0000313" key="2">
    <source>
        <dbReference type="Proteomes" id="UP000194137"/>
    </source>
</evidence>
<dbReference type="PANTHER" id="PTHR43437:SF3">
    <property type="entry name" value="HYDROXYACYL-THIOESTER DEHYDRATASE TYPE 2, MITOCHONDRIAL"/>
    <property type="match status" value="1"/>
</dbReference>